<protein>
    <submittedName>
        <fullName evidence="1">Uncharacterized protein</fullName>
    </submittedName>
</protein>
<dbReference type="AlphaFoldDB" id="A0A1I6CYA6"/>
<reference evidence="2" key="1">
    <citation type="submission" date="2016-10" db="EMBL/GenBank/DDBJ databases">
        <authorList>
            <person name="Varghese N."/>
            <person name="Submissions S."/>
        </authorList>
    </citation>
    <scope>NUCLEOTIDE SEQUENCE [LARGE SCALE GENOMIC DNA]</scope>
    <source>
        <strain evidence="2">DSM 44232</strain>
    </source>
</reference>
<dbReference type="EMBL" id="FOYL01000001">
    <property type="protein sequence ID" value="SFQ98169.1"/>
    <property type="molecule type" value="Genomic_DNA"/>
</dbReference>
<proteinExistence type="predicted"/>
<evidence type="ECO:0000313" key="1">
    <source>
        <dbReference type="EMBL" id="SFQ98169.1"/>
    </source>
</evidence>
<sequence length="67" mass="7391">MLPLSSLVPMAQFVLGNATTRNNPVDHRISEIAPPERHFVSPLWTRTARMASEPTASDTTAMSKTVR</sequence>
<name>A0A1I6CYA6_9PSEU</name>
<accession>A0A1I6CYA6</accession>
<keyword evidence="2" id="KW-1185">Reference proteome</keyword>
<evidence type="ECO:0000313" key="2">
    <source>
        <dbReference type="Proteomes" id="UP000198583"/>
    </source>
</evidence>
<organism evidence="1 2">
    <name type="scientific">Lentzea waywayandensis</name>
    <dbReference type="NCBI Taxonomy" id="84724"/>
    <lineage>
        <taxon>Bacteria</taxon>
        <taxon>Bacillati</taxon>
        <taxon>Actinomycetota</taxon>
        <taxon>Actinomycetes</taxon>
        <taxon>Pseudonocardiales</taxon>
        <taxon>Pseudonocardiaceae</taxon>
        <taxon>Lentzea</taxon>
    </lineage>
</organism>
<gene>
    <name evidence="1" type="ORF">SAMN04488564_101579</name>
</gene>
<dbReference type="STRING" id="84724.SAMN04488564_101579"/>
<dbReference type="Proteomes" id="UP000198583">
    <property type="component" value="Unassembled WGS sequence"/>
</dbReference>